<name>A0A367F7F0_9ACTN</name>
<feature type="region of interest" description="Disordered" evidence="1">
    <location>
        <begin position="241"/>
        <end position="262"/>
    </location>
</feature>
<dbReference type="EMBL" id="QOIN01000034">
    <property type="protein sequence ID" value="RCG26294.1"/>
    <property type="molecule type" value="Genomic_DNA"/>
</dbReference>
<reference evidence="2 3" key="1">
    <citation type="submission" date="2018-06" db="EMBL/GenBank/DDBJ databases">
        <title>Streptomyces reniochalinae sp. nov. and Streptomyces diacarnus sp. nov. from marine sponges.</title>
        <authorList>
            <person name="Li L."/>
        </authorList>
    </citation>
    <scope>NUCLEOTIDE SEQUENCE [LARGE SCALE GENOMIC DNA]</scope>
    <source>
        <strain evidence="2 3">LHW51701</strain>
    </source>
</reference>
<dbReference type="AlphaFoldDB" id="A0A367F7F0"/>
<accession>A0A367F7F0</accession>
<comment type="caution">
    <text evidence="2">The sequence shown here is derived from an EMBL/GenBank/DDBJ whole genome shotgun (WGS) entry which is preliminary data.</text>
</comment>
<evidence type="ECO:0000313" key="2">
    <source>
        <dbReference type="EMBL" id="RCG26294.1"/>
    </source>
</evidence>
<organism evidence="2 3">
    <name type="scientific">Streptomyces diacarni</name>
    <dbReference type="NCBI Taxonomy" id="2800381"/>
    <lineage>
        <taxon>Bacteria</taxon>
        <taxon>Bacillati</taxon>
        <taxon>Actinomycetota</taxon>
        <taxon>Actinomycetes</taxon>
        <taxon>Kitasatosporales</taxon>
        <taxon>Streptomycetaceae</taxon>
        <taxon>Streptomyces</taxon>
    </lineage>
</organism>
<evidence type="ECO:0000313" key="3">
    <source>
        <dbReference type="Proteomes" id="UP000252914"/>
    </source>
</evidence>
<gene>
    <name evidence="2" type="ORF">DTL70_06770</name>
</gene>
<proteinExistence type="predicted"/>
<dbReference type="Proteomes" id="UP000252914">
    <property type="component" value="Unassembled WGS sequence"/>
</dbReference>
<protein>
    <submittedName>
        <fullName evidence="2">Uncharacterized protein</fullName>
    </submittedName>
</protein>
<sequence>MLTVAPGTGAPPSEDELFSSHGEVADRALDEERPMSAVAVRALASTVAALGEALDMGVRTPYVIRTPQEAAHVAARVEAASEHLGECLHALAAWAGEHTPHIDTAALTARSEALQTSSTQTVIEALSQESCATAVPTTAGEVINGVAEHLRHLGYRVADVYTGDEESDGSAPAPAQLRVELDEGRSLYFCEDLVGWACWIWAEPEGPSLSGEVDIDSDHDPRAIAELGLSGLALPMPAAQQDRACTAPVPDRAVLPGPHTDD</sequence>
<keyword evidence="3" id="KW-1185">Reference proteome</keyword>
<dbReference type="RefSeq" id="WP_114020946.1">
    <property type="nucleotide sequence ID" value="NZ_QOIN01000034.1"/>
</dbReference>
<evidence type="ECO:0000256" key="1">
    <source>
        <dbReference type="SAM" id="MobiDB-lite"/>
    </source>
</evidence>